<dbReference type="VEuPathDB" id="ToxoDB:TGP89_223485"/>
<dbReference type="Pfam" id="PF23513">
    <property type="entry name" value="Microp_apicomplexa_9"/>
    <property type="match status" value="1"/>
</dbReference>
<evidence type="ECO:0000313" key="2">
    <source>
        <dbReference type="Proteomes" id="UP000028828"/>
    </source>
</evidence>
<dbReference type="OrthoDB" id="328598at2759"/>
<organism evidence="1 2">
    <name type="scientific">Toxoplasma gondii p89</name>
    <dbReference type="NCBI Taxonomy" id="943119"/>
    <lineage>
        <taxon>Eukaryota</taxon>
        <taxon>Sar</taxon>
        <taxon>Alveolata</taxon>
        <taxon>Apicomplexa</taxon>
        <taxon>Conoidasida</taxon>
        <taxon>Coccidia</taxon>
        <taxon>Eucoccidiorida</taxon>
        <taxon>Eimeriorina</taxon>
        <taxon>Sarcocystidae</taxon>
        <taxon>Toxoplasma</taxon>
    </lineage>
</organism>
<accession>A0A086JGJ3</accession>
<sequence>MRVPGFPSLTFRADSLLVQCCIAACVWYGPQDAAAVGLMYWLGRQHGKKVTPPHKLASDGQTALQDFLRRKNLTSQQVTVDWKGANGYVNLRS</sequence>
<dbReference type="AlphaFoldDB" id="A0A086JGJ3"/>
<protein>
    <submittedName>
        <fullName evidence="1">Uncharacterized protein</fullName>
    </submittedName>
</protein>
<proteinExistence type="predicted"/>
<evidence type="ECO:0000313" key="1">
    <source>
        <dbReference type="EMBL" id="KFG31261.1"/>
    </source>
</evidence>
<dbReference type="EMBL" id="AEYI02001974">
    <property type="protein sequence ID" value="KFG31261.1"/>
    <property type="molecule type" value="Genomic_DNA"/>
</dbReference>
<dbReference type="Proteomes" id="UP000028828">
    <property type="component" value="Unassembled WGS sequence"/>
</dbReference>
<dbReference type="InterPro" id="IPR056348">
    <property type="entry name" value="Microp_apicomplexa_9"/>
</dbReference>
<gene>
    <name evidence="1" type="ORF">TGP89_223485</name>
</gene>
<comment type="caution">
    <text evidence="1">The sequence shown here is derived from an EMBL/GenBank/DDBJ whole genome shotgun (WGS) entry which is preliminary data.</text>
</comment>
<reference evidence="1 2" key="1">
    <citation type="submission" date="2014-03" db="EMBL/GenBank/DDBJ databases">
        <authorList>
            <person name="Sibley D."/>
            <person name="Venepally P."/>
            <person name="Karamycheva S."/>
            <person name="Hadjithomas M."/>
            <person name="Khan A."/>
            <person name="Brunk B."/>
            <person name="Roos D."/>
            <person name="Caler E."/>
            <person name="Lorenzi H."/>
        </authorList>
    </citation>
    <scope>NUCLEOTIDE SEQUENCE [LARGE SCALE GENOMIC DNA]</scope>
    <source>
        <strain evidence="2">p89</strain>
    </source>
</reference>
<name>A0A086JGJ3_TOXGO</name>